<evidence type="ECO:0000313" key="2">
    <source>
        <dbReference type="EMBL" id="OGG13731.1"/>
    </source>
</evidence>
<protein>
    <recommendedName>
        <fullName evidence="1">Polymerase nucleotidyl transferase domain-containing protein</fullName>
    </recommendedName>
</protein>
<accession>A0A1F5ZMR9</accession>
<feature type="domain" description="Polymerase nucleotidyl transferase" evidence="1">
    <location>
        <begin position="12"/>
        <end position="63"/>
    </location>
</feature>
<dbReference type="Gene3D" id="3.30.460.10">
    <property type="entry name" value="Beta Polymerase, domain 2"/>
    <property type="match status" value="1"/>
</dbReference>
<dbReference type="CDD" id="cd05403">
    <property type="entry name" value="NT_KNTase_like"/>
    <property type="match status" value="1"/>
</dbReference>
<evidence type="ECO:0000259" key="1">
    <source>
        <dbReference type="Pfam" id="PF01909"/>
    </source>
</evidence>
<dbReference type="Proteomes" id="UP000177416">
    <property type="component" value="Unassembled WGS sequence"/>
</dbReference>
<dbReference type="InterPro" id="IPR043519">
    <property type="entry name" value="NT_sf"/>
</dbReference>
<dbReference type="InterPro" id="IPR002934">
    <property type="entry name" value="Polymerase_NTP_transf_dom"/>
</dbReference>
<dbReference type="PANTHER" id="PTHR43449">
    <property type="entry name" value="NUCLEOTIDYLTRANSFERASE"/>
    <property type="match status" value="1"/>
</dbReference>
<comment type="caution">
    <text evidence="2">The sequence shown here is derived from an EMBL/GenBank/DDBJ whole genome shotgun (WGS) entry which is preliminary data.</text>
</comment>
<name>A0A1F5ZMR9_9BACT</name>
<dbReference type="GO" id="GO:0016779">
    <property type="term" value="F:nucleotidyltransferase activity"/>
    <property type="evidence" value="ECO:0007669"/>
    <property type="project" value="InterPro"/>
</dbReference>
<proteinExistence type="predicted"/>
<reference evidence="2 3" key="1">
    <citation type="journal article" date="2016" name="Nat. Commun.">
        <title>Thousands of microbial genomes shed light on interconnected biogeochemical processes in an aquifer system.</title>
        <authorList>
            <person name="Anantharaman K."/>
            <person name="Brown C.T."/>
            <person name="Hug L.A."/>
            <person name="Sharon I."/>
            <person name="Castelle C.J."/>
            <person name="Probst A.J."/>
            <person name="Thomas B.C."/>
            <person name="Singh A."/>
            <person name="Wilkins M.J."/>
            <person name="Karaoz U."/>
            <person name="Brodie E.L."/>
            <person name="Williams K.H."/>
            <person name="Hubbard S.S."/>
            <person name="Banfield J.F."/>
        </authorList>
    </citation>
    <scope>NUCLEOTIDE SEQUENCE [LARGE SCALE GENOMIC DNA]</scope>
</reference>
<sequence length="103" mass="11802">MNQTDATILLKKYVALIARKYPVQSVYLFGSFAKGFVREGSDIDVCIISPAFGKDYVDEEMDLRRETLNVDTRIEPVAFNPVDFDDKYNLLVHEIKTHGIQIM</sequence>
<organism evidence="2 3">
    <name type="scientific">Candidatus Gottesmanbacteria bacterium RIFCSPHIGHO2_01_FULL_46_14</name>
    <dbReference type="NCBI Taxonomy" id="1798380"/>
    <lineage>
        <taxon>Bacteria</taxon>
        <taxon>Candidatus Gottesmaniibacteriota</taxon>
    </lineage>
</organism>
<dbReference type="Pfam" id="PF01909">
    <property type="entry name" value="NTP_transf_2"/>
    <property type="match status" value="1"/>
</dbReference>
<gene>
    <name evidence="2" type="ORF">A2875_04090</name>
</gene>
<dbReference type="AlphaFoldDB" id="A0A1F5ZMR9"/>
<evidence type="ECO:0000313" key="3">
    <source>
        <dbReference type="Proteomes" id="UP000177416"/>
    </source>
</evidence>
<dbReference type="EMBL" id="MFJJ01000035">
    <property type="protein sequence ID" value="OGG13731.1"/>
    <property type="molecule type" value="Genomic_DNA"/>
</dbReference>
<dbReference type="PANTHER" id="PTHR43449:SF1">
    <property type="entry name" value="POLYMERASE BETA NUCLEOTIDYLTRANSFERASE DOMAIN-CONTAINING PROTEIN"/>
    <property type="match status" value="1"/>
</dbReference>
<dbReference type="SUPFAM" id="SSF81301">
    <property type="entry name" value="Nucleotidyltransferase"/>
    <property type="match status" value="1"/>
</dbReference>